<organism evidence="6 7">
    <name type="scientific">Cannabis sativa</name>
    <name type="common">Hemp</name>
    <name type="synonym">Marijuana</name>
    <dbReference type="NCBI Taxonomy" id="3483"/>
    <lineage>
        <taxon>Eukaryota</taxon>
        <taxon>Viridiplantae</taxon>
        <taxon>Streptophyta</taxon>
        <taxon>Embryophyta</taxon>
        <taxon>Tracheophyta</taxon>
        <taxon>Spermatophyta</taxon>
        <taxon>Magnoliopsida</taxon>
        <taxon>eudicotyledons</taxon>
        <taxon>Gunneridae</taxon>
        <taxon>Pentapetalae</taxon>
        <taxon>rosids</taxon>
        <taxon>fabids</taxon>
        <taxon>Rosales</taxon>
        <taxon>Cannabaceae</taxon>
        <taxon>Cannabis</taxon>
    </lineage>
</organism>
<dbReference type="FunFam" id="1.10.10.60:FF:000002">
    <property type="entry name" value="Myb family transcription factor"/>
    <property type="match status" value="1"/>
</dbReference>
<dbReference type="PROSITE" id="PS51294">
    <property type="entry name" value="HTH_MYB"/>
    <property type="match status" value="1"/>
</dbReference>
<reference evidence="6" key="1">
    <citation type="submission" date="2021-03" db="UniProtKB">
        <authorList>
            <consortium name="EnsemblPlants"/>
        </authorList>
    </citation>
    <scope>IDENTIFICATION</scope>
</reference>
<dbReference type="EnsemblPlants" id="evm.model.10.1348">
    <property type="protein sequence ID" value="cds.evm.model.10.1348"/>
    <property type="gene ID" value="evm.TU.10.1348"/>
</dbReference>
<dbReference type="NCBIfam" id="TIGR01557">
    <property type="entry name" value="myb_SHAQKYF"/>
    <property type="match status" value="1"/>
</dbReference>
<dbReference type="AlphaFoldDB" id="A0A803QJF1"/>
<evidence type="ECO:0000313" key="7">
    <source>
        <dbReference type="Proteomes" id="UP000596661"/>
    </source>
</evidence>
<evidence type="ECO:0000256" key="4">
    <source>
        <dbReference type="ARBA" id="ARBA00023242"/>
    </source>
</evidence>
<dbReference type="PANTHER" id="PTHR31314:SF164">
    <property type="entry name" value="HTH MYB-TYPE DOMAIN-CONTAINING PROTEIN"/>
    <property type="match status" value="1"/>
</dbReference>
<dbReference type="InterPro" id="IPR001005">
    <property type="entry name" value="SANT/Myb"/>
</dbReference>
<evidence type="ECO:0000256" key="2">
    <source>
        <dbReference type="ARBA" id="ARBA00023015"/>
    </source>
</evidence>
<dbReference type="GO" id="GO:0003700">
    <property type="term" value="F:DNA-binding transcription factor activity"/>
    <property type="evidence" value="ECO:0007669"/>
    <property type="project" value="InterPro"/>
</dbReference>
<dbReference type="Proteomes" id="UP000596661">
    <property type="component" value="Unassembled WGS sequence"/>
</dbReference>
<name>A0A803QJF1_CANSA</name>
<evidence type="ECO:0000313" key="6">
    <source>
        <dbReference type="EnsemblPlants" id="cds.evm.model.10.1348"/>
    </source>
</evidence>
<proteinExistence type="predicted"/>
<dbReference type="InterPro" id="IPR006447">
    <property type="entry name" value="Myb_dom_plants"/>
</dbReference>
<dbReference type="GO" id="GO:0005634">
    <property type="term" value="C:nucleus"/>
    <property type="evidence" value="ECO:0007669"/>
    <property type="project" value="UniProtKB-SubCell"/>
</dbReference>
<sequence length="382" mass="43519">MEEEDAPLPILNGVVTVPRENRDLPIGLKLGIVVSRAVIRLFPLTVAKDDNREMPYVRSKLPRLRWTPDLHRAFVHAVERLGGLERATPKLVLQLMSVKGLSIAHVKSHLQMYRSKKLDESGQVLSQRNMGMQRDHIIQMCQRFSPYGGKFTMDNRSYSTATSSTSTFKHPITSSRFQHPWALGVNGSLSSGGWTKNSICEKVMVQNGNKILRPIVSSSDNDNNINMFGVRDAITRTVPLRPCQFLEEKKWPPRDVINHHDRNIIPTTTNSQLKFSRADCNNIMSSYEPKLNTYSQLDEVDRLRRKQYEVLERCSTSNAPIERLKEHKRFPNLHLSLGDGRCDHGNHINVHCQQITRRAADETEIMLSLSLSTTSPTHQQPL</sequence>
<dbReference type="GO" id="GO:0003677">
    <property type="term" value="F:DNA binding"/>
    <property type="evidence" value="ECO:0007669"/>
    <property type="project" value="InterPro"/>
</dbReference>
<dbReference type="InterPro" id="IPR009057">
    <property type="entry name" value="Homeodomain-like_sf"/>
</dbReference>
<dbReference type="InterPro" id="IPR046955">
    <property type="entry name" value="PHR1-like"/>
</dbReference>
<keyword evidence="3" id="KW-0804">Transcription</keyword>
<protein>
    <recommendedName>
        <fullName evidence="5">HTH myb-type domain-containing protein</fullName>
    </recommendedName>
</protein>
<dbReference type="InterPro" id="IPR017930">
    <property type="entry name" value="Myb_dom"/>
</dbReference>
<keyword evidence="4" id="KW-0539">Nucleus</keyword>
<evidence type="ECO:0000259" key="5">
    <source>
        <dbReference type="PROSITE" id="PS51294"/>
    </source>
</evidence>
<dbReference type="Pfam" id="PF00249">
    <property type="entry name" value="Myb_DNA-binding"/>
    <property type="match status" value="1"/>
</dbReference>
<keyword evidence="2" id="KW-0805">Transcription regulation</keyword>
<accession>A0A803QJF1</accession>
<feature type="domain" description="HTH myb-type" evidence="5">
    <location>
        <begin position="58"/>
        <end position="118"/>
    </location>
</feature>
<dbReference type="Gramene" id="evm.model.10.1348">
    <property type="protein sequence ID" value="cds.evm.model.10.1348"/>
    <property type="gene ID" value="evm.TU.10.1348"/>
</dbReference>
<dbReference type="EMBL" id="UZAU01000821">
    <property type="status" value="NOT_ANNOTATED_CDS"/>
    <property type="molecule type" value="Genomic_DNA"/>
</dbReference>
<evidence type="ECO:0000256" key="3">
    <source>
        <dbReference type="ARBA" id="ARBA00023163"/>
    </source>
</evidence>
<dbReference type="Gene3D" id="1.10.10.60">
    <property type="entry name" value="Homeodomain-like"/>
    <property type="match status" value="1"/>
</dbReference>
<dbReference type="SUPFAM" id="SSF46689">
    <property type="entry name" value="Homeodomain-like"/>
    <property type="match status" value="1"/>
</dbReference>
<keyword evidence="7" id="KW-1185">Reference proteome</keyword>
<dbReference type="PANTHER" id="PTHR31314">
    <property type="entry name" value="MYB FAMILY TRANSCRIPTION FACTOR PHL7-LIKE"/>
    <property type="match status" value="1"/>
</dbReference>
<comment type="subcellular location">
    <subcellularLocation>
        <location evidence="1">Nucleus</location>
    </subcellularLocation>
</comment>
<evidence type="ECO:0000256" key="1">
    <source>
        <dbReference type="ARBA" id="ARBA00004123"/>
    </source>
</evidence>